<dbReference type="OrthoDB" id="2448224at2759"/>
<comment type="caution">
    <text evidence="3">The sequence shown here is derived from an EMBL/GenBank/DDBJ whole genome shotgun (WGS) entry which is preliminary data.</text>
</comment>
<feature type="signal peptide" evidence="2">
    <location>
        <begin position="1"/>
        <end position="31"/>
    </location>
</feature>
<evidence type="ECO:0000256" key="1">
    <source>
        <dbReference type="SAM" id="MobiDB-lite"/>
    </source>
</evidence>
<keyword evidence="2" id="KW-0732">Signal</keyword>
<feature type="compositionally biased region" description="Low complexity" evidence="1">
    <location>
        <begin position="382"/>
        <end position="399"/>
    </location>
</feature>
<dbReference type="AlphaFoldDB" id="A0A9P3M2S3"/>
<dbReference type="EMBL" id="BQFW01000015">
    <property type="protein sequence ID" value="GJJ79150.1"/>
    <property type="molecule type" value="Genomic_DNA"/>
</dbReference>
<reference evidence="3" key="1">
    <citation type="submission" date="2021-11" db="EMBL/GenBank/DDBJ databases">
        <authorList>
            <person name="Herlambang A."/>
            <person name="Guo Y."/>
            <person name="Takashima Y."/>
            <person name="Nishizawa T."/>
        </authorList>
    </citation>
    <scope>NUCLEOTIDE SEQUENCE</scope>
    <source>
        <strain evidence="3">E1425</strain>
    </source>
</reference>
<name>A0A9P3M2S3_9FUNG</name>
<proteinExistence type="predicted"/>
<feature type="chain" id="PRO_5040368160" evidence="2">
    <location>
        <begin position="32"/>
        <end position="757"/>
    </location>
</feature>
<feature type="compositionally biased region" description="Basic residues" evidence="1">
    <location>
        <begin position="254"/>
        <end position="269"/>
    </location>
</feature>
<feature type="compositionally biased region" description="Acidic residues" evidence="1">
    <location>
        <begin position="429"/>
        <end position="439"/>
    </location>
</feature>
<gene>
    <name evidence="3" type="ORF">EMPS_11509</name>
</gene>
<protein>
    <submittedName>
        <fullName evidence="3">Uncharacterized protein</fullName>
    </submittedName>
</protein>
<reference evidence="3" key="2">
    <citation type="journal article" date="2022" name="Microbiol. Resour. Announc.">
        <title>Whole-Genome Sequence of Entomortierella parvispora E1425, a Mucoromycotan Fungus Associated with Burkholderiaceae-Related Endosymbiotic Bacteria.</title>
        <authorList>
            <person name="Herlambang A."/>
            <person name="Guo Y."/>
            <person name="Takashima Y."/>
            <person name="Narisawa K."/>
            <person name="Ohta H."/>
            <person name="Nishizawa T."/>
        </authorList>
    </citation>
    <scope>NUCLEOTIDE SEQUENCE</scope>
    <source>
        <strain evidence="3">E1425</strain>
    </source>
</reference>
<evidence type="ECO:0000256" key="2">
    <source>
        <dbReference type="SAM" id="SignalP"/>
    </source>
</evidence>
<feature type="compositionally biased region" description="Pro residues" evidence="1">
    <location>
        <begin position="334"/>
        <end position="381"/>
    </location>
</feature>
<feature type="compositionally biased region" description="Low complexity" evidence="1">
    <location>
        <begin position="457"/>
        <end position="466"/>
    </location>
</feature>
<accession>A0A9P3M2S3</accession>
<evidence type="ECO:0000313" key="3">
    <source>
        <dbReference type="EMBL" id="GJJ79150.1"/>
    </source>
</evidence>
<feature type="region of interest" description="Disordered" evidence="1">
    <location>
        <begin position="334"/>
        <end position="479"/>
    </location>
</feature>
<keyword evidence="4" id="KW-1185">Reference proteome</keyword>
<feature type="region of interest" description="Disordered" evidence="1">
    <location>
        <begin position="251"/>
        <end position="271"/>
    </location>
</feature>
<sequence>MTVSNTRPLFWTALGSMTFLALSNIAVTASAEQCPPPITVTKTETSTVWADGSWPTKTITQIVPATYCPSSPRYNCFVVHTTTMAAQIPQATIHMVLPPTPESRKAGIKGNMDALGLESEGLNELIEQMESLGFEAEEFAAEGEEPDHPEAIVITDPVQALLPTPTRPDAGLPLPTPEFAGPACVNYKTETVTAPCPAITTMNLDKDGCAIITSTALVMTTATAVPENQYFGREEVDLTYTYTYAFHDEGETSKKRKHHHRTHPHKHHSTTTAAAAAIVASPTHSTVAPPAAHDVVVSPPLEVTKTSHTTFSTHVSYTLSFDFTYGMPSASPLPTPMPALPELPPPSPPTQTAAPPPAAPVPAPEPNVEPTPSDSAPPPTPSVTSTSGGAAADSGSTPAESSTTPDLIVSEDEEFVPAPASVDLTGIGSEDDPSSEIEDPSNISDPLLANEPHPEDPAVVSVVDDPPAQDPPTSTDQKTKACQACAEPCLVELDIVAKAETPLLQKLFENRIQKVIESLKITLQNEITLPSALPTKTAPMSPSSAENGQSMGLFARLQVDAQTSDLFLKTVEDRCAKLEAEYKEKLPSRCKQVVHQDCDTGDCLQREVDKAVQLLDVMLSSELAKDASRLRTEIIVDFKKKCDDHNIKVEKRGLLGGLLGDKLGGALDKTVESLAGGVDEAVVKPLTGQSLVQSLVDGLADSVNTVVDSFVRNCNRKGLLDFDTETGVGTLAAISSVSLDLFKLVCVKANADVKADV</sequence>
<organism evidence="3 4">
    <name type="scientific">Entomortierella parvispora</name>
    <dbReference type="NCBI Taxonomy" id="205924"/>
    <lineage>
        <taxon>Eukaryota</taxon>
        <taxon>Fungi</taxon>
        <taxon>Fungi incertae sedis</taxon>
        <taxon>Mucoromycota</taxon>
        <taxon>Mortierellomycotina</taxon>
        <taxon>Mortierellomycetes</taxon>
        <taxon>Mortierellales</taxon>
        <taxon>Mortierellaceae</taxon>
        <taxon>Entomortierella</taxon>
    </lineage>
</organism>
<evidence type="ECO:0000313" key="4">
    <source>
        <dbReference type="Proteomes" id="UP000827284"/>
    </source>
</evidence>
<dbReference type="Proteomes" id="UP000827284">
    <property type="component" value="Unassembled WGS sequence"/>
</dbReference>